<evidence type="ECO:0000313" key="2">
    <source>
        <dbReference type="Proteomes" id="UP000266693"/>
    </source>
</evidence>
<dbReference type="AlphaFoldDB" id="A0A396RPS9"/>
<dbReference type="InterPro" id="IPR009078">
    <property type="entry name" value="Ferritin-like_SF"/>
</dbReference>
<keyword evidence="2" id="KW-1185">Reference proteome</keyword>
<proteinExistence type="predicted"/>
<dbReference type="OrthoDB" id="7563896at2"/>
<dbReference type="Proteomes" id="UP000266693">
    <property type="component" value="Unassembled WGS sequence"/>
</dbReference>
<comment type="caution">
    <text evidence="1">The sequence shown here is derived from an EMBL/GenBank/DDBJ whole genome shotgun (WGS) entry which is preliminary data.</text>
</comment>
<protein>
    <submittedName>
        <fullName evidence="1">DUF892 family protein</fullName>
    </submittedName>
</protein>
<dbReference type="Gene3D" id="1.20.1260.10">
    <property type="match status" value="1"/>
</dbReference>
<dbReference type="EMBL" id="QWLV01000005">
    <property type="protein sequence ID" value="RHW17282.1"/>
    <property type="molecule type" value="Genomic_DNA"/>
</dbReference>
<gene>
    <name evidence="1" type="ORF">D1610_12145</name>
</gene>
<accession>A0A396RPS9</accession>
<dbReference type="RefSeq" id="WP_118864449.1">
    <property type="nucleotide sequence ID" value="NZ_QWLV01000005.1"/>
</dbReference>
<reference evidence="1 2" key="1">
    <citation type="submission" date="2018-08" db="EMBL/GenBank/DDBJ databases">
        <title>The multiple taxonomic identification of Sphingomonas gilva.</title>
        <authorList>
            <person name="Zhu D."/>
            <person name="Zheng S."/>
        </authorList>
    </citation>
    <scope>NUCLEOTIDE SEQUENCE [LARGE SCALE GENOMIC DNA]</scope>
    <source>
        <strain evidence="1 2">ZDH117</strain>
    </source>
</reference>
<dbReference type="InterPro" id="IPR012347">
    <property type="entry name" value="Ferritin-like"/>
</dbReference>
<sequence>MSKTDTRDALLTTAIQDLRDANELLAKRLPGIVEHVEDAGLGDLLRRAVEKAEADCKRLIETGRGEGGDPNIWMKGVLDDADRDARTIAAGPLLDTALIGAVRKGKAAAIVSYETAIALADGDLASSLEDLRQGDIADDRALRERLGAIAATPD</sequence>
<dbReference type="SUPFAM" id="SSF47240">
    <property type="entry name" value="Ferritin-like"/>
    <property type="match status" value="1"/>
</dbReference>
<evidence type="ECO:0000313" key="1">
    <source>
        <dbReference type="EMBL" id="RHW17282.1"/>
    </source>
</evidence>
<organism evidence="1 2">
    <name type="scientific">Sphingomonas gilva</name>
    <dbReference type="NCBI Taxonomy" id="2305907"/>
    <lineage>
        <taxon>Bacteria</taxon>
        <taxon>Pseudomonadati</taxon>
        <taxon>Pseudomonadota</taxon>
        <taxon>Alphaproteobacteria</taxon>
        <taxon>Sphingomonadales</taxon>
        <taxon>Sphingomonadaceae</taxon>
        <taxon>Sphingomonas</taxon>
    </lineage>
</organism>
<name>A0A396RPS9_9SPHN</name>